<dbReference type="Pfam" id="PF01370">
    <property type="entry name" value="Epimerase"/>
    <property type="match status" value="1"/>
</dbReference>
<dbReference type="PANTHER" id="PTHR12901:SF10">
    <property type="entry name" value="COENZYME Q-BINDING PROTEIN COQ10, MITOCHONDRIAL"/>
    <property type="match status" value="1"/>
</dbReference>
<feature type="compositionally biased region" description="Basic and acidic residues" evidence="4">
    <location>
        <begin position="485"/>
        <end position="494"/>
    </location>
</feature>
<dbReference type="InterPro" id="IPR005031">
    <property type="entry name" value="COQ10_START"/>
</dbReference>
<dbReference type="InterPro" id="IPR001509">
    <property type="entry name" value="Epimerase_deHydtase"/>
</dbReference>
<evidence type="ECO:0000256" key="1">
    <source>
        <dbReference type="ARBA" id="ARBA00006885"/>
    </source>
</evidence>
<protein>
    <submittedName>
        <fullName evidence="7">Mitochondrial protein</fullName>
    </submittedName>
</protein>
<dbReference type="CDD" id="cd07813">
    <property type="entry name" value="COQ10p_like"/>
    <property type="match status" value="1"/>
</dbReference>
<feature type="compositionally biased region" description="Low complexity" evidence="4">
    <location>
        <begin position="464"/>
        <end position="484"/>
    </location>
</feature>
<comment type="subunit">
    <text evidence="2">Interacts with coenzyme Q.</text>
</comment>
<dbReference type="Gene3D" id="3.30.530.20">
    <property type="match status" value="1"/>
</dbReference>
<evidence type="ECO:0000256" key="4">
    <source>
        <dbReference type="SAM" id="MobiDB-lite"/>
    </source>
</evidence>
<evidence type="ECO:0000256" key="2">
    <source>
        <dbReference type="ARBA" id="ARBA00011814"/>
    </source>
</evidence>
<dbReference type="GO" id="GO:0048039">
    <property type="term" value="F:ubiquinone binding"/>
    <property type="evidence" value="ECO:0007669"/>
    <property type="project" value="InterPro"/>
</dbReference>
<dbReference type="SUPFAM" id="SSF55961">
    <property type="entry name" value="Bet v1-like"/>
    <property type="match status" value="1"/>
</dbReference>
<feature type="domain" description="NAD-dependent epimerase/dehydratase" evidence="5">
    <location>
        <begin position="7"/>
        <end position="84"/>
    </location>
</feature>
<dbReference type="GO" id="GO:0045333">
    <property type="term" value="P:cellular respiration"/>
    <property type="evidence" value="ECO:0007669"/>
    <property type="project" value="InterPro"/>
</dbReference>
<dbReference type="InterPro" id="IPR044996">
    <property type="entry name" value="COQ10-like"/>
</dbReference>
<evidence type="ECO:0000313" key="7">
    <source>
        <dbReference type="EMBL" id="CDI56201.1"/>
    </source>
</evidence>
<feature type="compositionally biased region" description="Low complexity" evidence="4">
    <location>
        <begin position="256"/>
        <end position="268"/>
    </location>
</feature>
<dbReference type="InterPro" id="IPR023393">
    <property type="entry name" value="START-like_dom_sf"/>
</dbReference>
<feature type="region of interest" description="Disordered" evidence="4">
    <location>
        <begin position="464"/>
        <end position="494"/>
    </location>
</feature>
<dbReference type="PANTHER" id="PTHR12901">
    <property type="entry name" value="SPERM PROTEIN HOMOLOG"/>
    <property type="match status" value="1"/>
</dbReference>
<reference evidence="7" key="1">
    <citation type="journal article" date="2014" name="Genome Biol. Evol.">
        <title>Gene Loss Rather Than Gene Gain Is Associated with a Host Jump from Monocots to Dicots in the Smut Fungus Melanopsichium pennsylvanicum.</title>
        <authorList>
            <person name="Sharma R."/>
            <person name="Mishra B."/>
            <person name="Runge F."/>
            <person name="Thines M."/>
        </authorList>
    </citation>
    <scope>NUCLEOTIDE SEQUENCE</scope>
    <source>
        <strain evidence="7">4</strain>
    </source>
</reference>
<dbReference type="AlphaFoldDB" id="A0A077RA88"/>
<feature type="domain" description="Coenzyme Q-binding protein COQ10 START" evidence="6">
    <location>
        <begin position="506"/>
        <end position="653"/>
    </location>
</feature>
<feature type="region of interest" description="Disordered" evidence="4">
    <location>
        <begin position="220"/>
        <end position="272"/>
    </location>
</feature>
<sequence>MSQHTLLVVGGAGFLGSAISKAALAKGWRVLSISPSGTPYHTPAGHRPAWSSSPNIEWHAADALDPSTYAHLVDRATAAVHTVGILLESDYKSSSASPLRNAIVGVAKGWGLRLPHSGDDSNPLRDSKYPQGADSLAQSSRTAFNFSYEHMNRDSAIAVAHTFLSSLRHRSFHPPQASSSVTLSDPAPFIYISAEDLFRPVVDARYIKTKRQAESAIARLAAHHHAPQSRSSPRHGTLTILDSDGAGLEAELGDESSGSVGSSSNSTSAPNLARPVFLRPGLMYHPHTRPASTLPAAILEASAALHRSPPLPLPIPTPAQLIAKLSSSASQSMARLLTTPPLHIDTVAKAVCAAIEDQSVFGPVDVYGIRKLAGWKDDASLNASVYGEKLAGTAGTVRSWPSHQQPLQPGARRASPLTTKHTAAVTNAGQQRTFSSRSQLQMLRQQRRSFFSLADLGKIASNALSSSSSSSSTSSSSSSPSAAKDGSRSYRDTQGRTVYETSKILSHPSHTLYQVVADVDSYKQFVPYCQDSHVLGPADKASPSEPPAVLADLTVGFGGFSETYTSKVSMFKAQQEDGEGNNCTKSSSVVAEAVQPNPVFSYLSTKWSFHPIERGRRTLVEFSLTYAFRNPLYGTVAGNVFEKMSSQMIDAFESRANKLHPWR</sequence>
<proteinExistence type="inferred from homology"/>
<dbReference type="EMBL" id="HG529678">
    <property type="protein sequence ID" value="CDI56201.1"/>
    <property type="molecule type" value="Genomic_DNA"/>
</dbReference>
<dbReference type="Gene3D" id="3.40.50.720">
    <property type="entry name" value="NAD(P)-binding Rossmann-like Domain"/>
    <property type="match status" value="1"/>
</dbReference>
<comment type="similarity">
    <text evidence="1">Belongs to the COQ10 family.</text>
</comment>
<dbReference type="Pfam" id="PF03364">
    <property type="entry name" value="Polyketide_cyc"/>
    <property type="match status" value="1"/>
</dbReference>
<comment type="function">
    <text evidence="3">Required for the function of coenzyme Q in the respiratory chain. May serve as a chaperone or may be involved in the transport of Q6 from its site of synthesis to the catalytic sites of the respiratory complexes.</text>
</comment>
<evidence type="ECO:0000259" key="5">
    <source>
        <dbReference type="Pfam" id="PF01370"/>
    </source>
</evidence>
<evidence type="ECO:0000256" key="3">
    <source>
        <dbReference type="ARBA" id="ARBA00024947"/>
    </source>
</evidence>
<name>A0A077RA88_9BASI</name>
<feature type="region of interest" description="Disordered" evidence="4">
    <location>
        <begin position="396"/>
        <end position="419"/>
    </location>
</feature>
<dbReference type="SUPFAM" id="SSF51735">
    <property type="entry name" value="NAD(P)-binding Rossmann-fold domains"/>
    <property type="match status" value="2"/>
</dbReference>
<dbReference type="InterPro" id="IPR036291">
    <property type="entry name" value="NAD(P)-bd_dom_sf"/>
</dbReference>
<evidence type="ECO:0000259" key="6">
    <source>
        <dbReference type="Pfam" id="PF03364"/>
    </source>
</evidence>
<dbReference type="GO" id="GO:0005739">
    <property type="term" value="C:mitochondrion"/>
    <property type="evidence" value="ECO:0007669"/>
    <property type="project" value="TreeGrafter"/>
</dbReference>
<accession>A0A077RA88</accession>
<organism evidence="7">
    <name type="scientific">Melanopsichium pennsylvanicum 4</name>
    <dbReference type="NCBI Taxonomy" id="1398559"/>
    <lineage>
        <taxon>Eukaryota</taxon>
        <taxon>Fungi</taxon>
        <taxon>Dikarya</taxon>
        <taxon>Basidiomycota</taxon>
        <taxon>Ustilaginomycotina</taxon>
        <taxon>Ustilaginomycetes</taxon>
        <taxon>Ustilaginales</taxon>
        <taxon>Ustilaginaceae</taxon>
        <taxon>Melanopsichium</taxon>
    </lineage>
</organism>